<dbReference type="EMBL" id="JAGIOO010000001">
    <property type="protein sequence ID" value="MBP2478686.1"/>
    <property type="molecule type" value="Genomic_DNA"/>
</dbReference>
<organism evidence="2 3">
    <name type="scientific">Crossiella equi</name>
    <dbReference type="NCBI Taxonomy" id="130796"/>
    <lineage>
        <taxon>Bacteria</taxon>
        <taxon>Bacillati</taxon>
        <taxon>Actinomycetota</taxon>
        <taxon>Actinomycetes</taxon>
        <taxon>Pseudonocardiales</taxon>
        <taxon>Pseudonocardiaceae</taxon>
        <taxon>Crossiella</taxon>
    </lineage>
</organism>
<keyword evidence="3" id="KW-1185">Reference proteome</keyword>
<gene>
    <name evidence="2" type="ORF">JOF53_007558</name>
</gene>
<dbReference type="Proteomes" id="UP001519363">
    <property type="component" value="Unassembled WGS sequence"/>
</dbReference>
<dbReference type="RefSeq" id="WP_086788538.1">
    <property type="nucleotide sequence ID" value="NZ_JAGIOO010000001.1"/>
</dbReference>
<sequence>MTRYRLAGLLGAAVLGLGVVTAPVAVAAPQEVCFPNRDQLRADLLAAMRAQDADKVKDAVLRNASPGKRDALARAITEALAKGSVEEAASSFRAALRVICPEL</sequence>
<reference evidence="2 3" key="1">
    <citation type="submission" date="2021-03" db="EMBL/GenBank/DDBJ databases">
        <title>Sequencing the genomes of 1000 actinobacteria strains.</title>
        <authorList>
            <person name="Klenk H.-P."/>
        </authorList>
    </citation>
    <scope>NUCLEOTIDE SEQUENCE [LARGE SCALE GENOMIC DNA]</scope>
    <source>
        <strain evidence="2 3">DSM 44580</strain>
    </source>
</reference>
<evidence type="ECO:0000313" key="2">
    <source>
        <dbReference type="EMBL" id="MBP2478686.1"/>
    </source>
</evidence>
<evidence type="ECO:0000313" key="3">
    <source>
        <dbReference type="Proteomes" id="UP001519363"/>
    </source>
</evidence>
<feature type="signal peptide" evidence="1">
    <location>
        <begin position="1"/>
        <end position="27"/>
    </location>
</feature>
<proteinExistence type="predicted"/>
<evidence type="ECO:0000256" key="1">
    <source>
        <dbReference type="SAM" id="SignalP"/>
    </source>
</evidence>
<keyword evidence="1" id="KW-0732">Signal</keyword>
<protein>
    <submittedName>
        <fullName evidence="2">Uncharacterized protein</fullName>
    </submittedName>
</protein>
<feature type="chain" id="PRO_5047290753" evidence="1">
    <location>
        <begin position="28"/>
        <end position="103"/>
    </location>
</feature>
<name>A0ABS5AQH2_9PSEU</name>
<accession>A0ABS5AQH2</accession>
<comment type="caution">
    <text evidence="2">The sequence shown here is derived from an EMBL/GenBank/DDBJ whole genome shotgun (WGS) entry which is preliminary data.</text>
</comment>